<proteinExistence type="predicted"/>
<keyword evidence="3" id="KW-1185">Reference proteome</keyword>
<feature type="region of interest" description="Disordered" evidence="1">
    <location>
        <begin position="201"/>
        <end position="234"/>
    </location>
</feature>
<dbReference type="VEuPathDB" id="TriTrypDB:LpyrH10_02_1760"/>
<sequence>MTVFGLYQEDASDESIVEADRIAHMVPLLEGPHGEEAEDAIENTSVLDVVNSLRQGGDNPESVEVRTIRWRGQTEASIRSQLQPIVLHYRLQILLVQERTQRRALMMRETNERVPLVTAYYKETPVKWRLLGYMDHTTSASAMLMAADSESVYRTPASTIASVSEVKREQQFRESFMRMEETALRHGGGSSAATPMRLCDDGRRSPSARNSGYMPAASRLPLRPKGAPPAADEEYEVDAAKANVEVLDSTVAFVDRPKRQ</sequence>
<name>A0A0M9G8B3_LEPPY</name>
<dbReference type="RefSeq" id="XP_015663136.1">
    <property type="nucleotide sequence ID" value="XM_015797616.1"/>
</dbReference>
<dbReference type="OrthoDB" id="272808at2759"/>
<evidence type="ECO:0000313" key="3">
    <source>
        <dbReference type="Proteomes" id="UP000037923"/>
    </source>
</evidence>
<protein>
    <submittedName>
        <fullName evidence="2">Uncharacterized protein</fullName>
    </submittedName>
</protein>
<evidence type="ECO:0000313" key="2">
    <source>
        <dbReference type="EMBL" id="KPA84697.1"/>
    </source>
</evidence>
<dbReference type="Proteomes" id="UP000037923">
    <property type="component" value="Unassembled WGS sequence"/>
</dbReference>
<dbReference type="AlphaFoldDB" id="A0A0M9G8B3"/>
<dbReference type="OMA" id="AHYRSHI"/>
<comment type="caution">
    <text evidence="2">The sequence shown here is derived from an EMBL/GenBank/DDBJ whole genome shotgun (WGS) entry which is preliminary data.</text>
</comment>
<reference evidence="2 3" key="1">
    <citation type="submission" date="2015-07" db="EMBL/GenBank/DDBJ databases">
        <title>High-quality genome of monoxenous trypanosomatid Leptomonas pyrrhocoris.</title>
        <authorList>
            <person name="Flegontov P."/>
            <person name="Butenko A."/>
            <person name="Firsov S."/>
            <person name="Vlcek C."/>
            <person name="Logacheva M.D."/>
            <person name="Field M."/>
            <person name="Filatov D."/>
            <person name="Flegontova O."/>
            <person name="Gerasimov E."/>
            <person name="Jackson A.P."/>
            <person name="Kelly S."/>
            <person name="Opperdoes F."/>
            <person name="O'Reilly A."/>
            <person name="Votypka J."/>
            <person name="Yurchenko V."/>
            <person name="Lukes J."/>
        </authorList>
    </citation>
    <scope>NUCLEOTIDE SEQUENCE [LARGE SCALE GENOMIC DNA]</scope>
    <source>
        <strain evidence="2">H10</strain>
    </source>
</reference>
<gene>
    <name evidence="2" type="ORF">ABB37_01202</name>
</gene>
<dbReference type="EMBL" id="LGTL01000002">
    <property type="protein sequence ID" value="KPA84697.1"/>
    <property type="molecule type" value="Genomic_DNA"/>
</dbReference>
<accession>A0A0M9G8B3</accession>
<dbReference type="GeneID" id="26901497"/>
<organism evidence="2 3">
    <name type="scientific">Leptomonas pyrrhocoris</name>
    <name type="common">Firebug parasite</name>
    <dbReference type="NCBI Taxonomy" id="157538"/>
    <lineage>
        <taxon>Eukaryota</taxon>
        <taxon>Discoba</taxon>
        <taxon>Euglenozoa</taxon>
        <taxon>Kinetoplastea</taxon>
        <taxon>Metakinetoplastina</taxon>
        <taxon>Trypanosomatida</taxon>
        <taxon>Trypanosomatidae</taxon>
        <taxon>Leishmaniinae</taxon>
        <taxon>Leptomonas</taxon>
    </lineage>
</organism>
<evidence type="ECO:0000256" key="1">
    <source>
        <dbReference type="SAM" id="MobiDB-lite"/>
    </source>
</evidence>